<dbReference type="Gene3D" id="1.10.260.40">
    <property type="entry name" value="lambda repressor-like DNA-binding domains"/>
    <property type="match status" value="1"/>
</dbReference>
<feature type="transmembrane region" description="Helical" evidence="2">
    <location>
        <begin position="123"/>
        <end position="143"/>
    </location>
</feature>
<organism evidence="4 5">
    <name type="scientific">Thalassotalea piscium</name>
    <dbReference type="NCBI Taxonomy" id="1230533"/>
    <lineage>
        <taxon>Bacteria</taxon>
        <taxon>Pseudomonadati</taxon>
        <taxon>Pseudomonadota</taxon>
        <taxon>Gammaproteobacteria</taxon>
        <taxon>Alteromonadales</taxon>
        <taxon>Colwelliaceae</taxon>
        <taxon>Thalassotalea</taxon>
    </lineage>
</organism>
<dbReference type="InterPro" id="IPR050400">
    <property type="entry name" value="Bact_Cytoskel_RodZ"/>
</dbReference>
<feature type="domain" description="Cytoskeleton protein RodZ-like C-terminal" evidence="3">
    <location>
        <begin position="246"/>
        <end position="316"/>
    </location>
</feature>
<dbReference type="EMBL" id="JACHHU010000007">
    <property type="protein sequence ID" value="MBB6542719.1"/>
    <property type="molecule type" value="Genomic_DNA"/>
</dbReference>
<evidence type="ECO:0000313" key="4">
    <source>
        <dbReference type="EMBL" id="MBB6542719.1"/>
    </source>
</evidence>
<sequence length="320" mass="35630">MTQNDNTIESSDEIEPEPLGPGILLSQAREKCGLSLQEVANKLNFRLALVKEIEENKFNTALPATFNRGYLKNYARLVNVPVQEVLDSFEALSSAKTEGVDMQRSAMQSFSKQIEKQAENNRLMWVSYLILAILIGSTLMWWLQDGELSIIDTNSHKNEETLTMAESEPTQSELLGATGTPEDFIDTETLPEKADEQVLDETEMALEEQDHVDTLTEQAVFDEMPLNEVDNTDAAELISSPVDVSFNFIGDCWVNIYDATGERIAWGIKKAGYEMNISGKAPFSITLGKPELVTIVYDGVAVDMSQFNRGNIAKFSLPLE</sequence>
<dbReference type="RefSeq" id="WP_184423534.1">
    <property type="nucleotide sequence ID" value="NZ_AP027362.1"/>
</dbReference>
<comment type="caution">
    <text evidence="4">The sequence shown here is derived from an EMBL/GenBank/DDBJ whole genome shotgun (WGS) entry which is preliminary data.</text>
</comment>
<keyword evidence="2" id="KW-0812">Transmembrane</keyword>
<protein>
    <submittedName>
        <fullName evidence="4">Cytoskeleton protein RodZ</fullName>
    </submittedName>
</protein>
<dbReference type="AlphaFoldDB" id="A0A7X0NFZ6"/>
<gene>
    <name evidence="4" type="ORF">HNQ55_001219</name>
</gene>
<keyword evidence="5" id="KW-1185">Reference proteome</keyword>
<name>A0A7X0NFZ6_9GAMM</name>
<evidence type="ECO:0000259" key="3">
    <source>
        <dbReference type="Pfam" id="PF13464"/>
    </source>
</evidence>
<feature type="region of interest" description="Disordered" evidence="1">
    <location>
        <begin position="1"/>
        <end position="21"/>
    </location>
</feature>
<dbReference type="GO" id="GO:0003677">
    <property type="term" value="F:DNA binding"/>
    <property type="evidence" value="ECO:0007669"/>
    <property type="project" value="InterPro"/>
</dbReference>
<evidence type="ECO:0000256" key="2">
    <source>
        <dbReference type="SAM" id="Phobius"/>
    </source>
</evidence>
<dbReference type="Proteomes" id="UP000537141">
    <property type="component" value="Unassembled WGS sequence"/>
</dbReference>
<dbReference type="Pfam" id="PF13464">
    <property type="entry name" value="RodZ_C"/>
    <property type="match status" value="1"/>
</dbReference>
<evidence type="ECO:0000256" key="1">
    <source>
        <dbReference type="SAM" id="MobiDB-lite"/>
    </source>
</evidence>
<dbReference type="Pfam" id="PF13413">
    <property type="entry name" value="HTH_25"/>
    <property type="match status" value="1"/>
</dbReference>
<keyword evidence="2" id="KW-1133">Transmembrane helix</keyword>
<dbReference type="InterPro" id="IPR025194">
    <property type="entry name" value="RodZ-like_C"/>
</dbReference>
<keyword evidence="2" id="KW-0472">Membrane</keyword>
<accession>A0A7X0NFZ6</accession>
<proteinExistence type="predicted"/>
<dbReference type="InterPro" id="IPR001387">
    <property type="entry name" value="Cro/C1-type_HTH"/>
</dbReference>
<evidence type="ECO:0000313" key="5">
    <source>
        <dbReference type="Proteomes" id="UP000537141"/>
    </source>
</evidence>
<dbReference type="PANTHER" id="PTHR34475:SF1">
    <property type="entry name" value="CYTOSKELETON PROTEIN RODZ"/>
    <property type="match status" value="1"/>
</dbReference>
<dbReference type="InterPro" id="IPR010982">
    <property type="entry name" value="Lambda_DNA-bd_dom_sf"/>
</dbReference>
<reference evidence="4 5" key="1">
    <citation type="submission" date="2020-08" db="EMBL/GenBank/DDBJ databases">
        <title>Genomic Encyclopedia of Type Strains, Phase IV (KMG-IV): sequencing the most valuable type-strain genomes for metagenomic binning, comparative biology and taxonomic classification.</title>
        <authorList>
            <person name="Goeker M."/>
        </authorList>
    </citation>
    <scope>NUCLEOTIDE SEQUENCE [LARGE SCALE GENOMIC DNA]</scope>
    <source>
        <strain evidence="4 5">DSM 26287</strain>
    </source>
</reference>
<dbReference type="SUPFAM" id="SSF47413">
    <property type="entry name" value="lambda repressor-like DNA-binding domains"/>
    <property type="match status" value="1"/>
</dbReference>
<dbReference type="PANTHER" id="PTHR34475">
    <property type="match status" value="1"/>
</dbReference>
<dbReference type="CDD" id="cd00093">
    <property type="entry name" value="HTH_XRE"/>
    <property type="match status" value="1"/>
</dbReference>